<dbReference type="AlphaFoldDB" id="A0A2Z4FGN3"/>
<evidence type="ECO:0000313" key="3">
    <source>
        <dbReference type="Proteomes" id="UP000249799"/>
    </source>
</evidence>
<proteinExistence type="predicted"/>
<dbReference type="Gene3D" id="3.30.1330.80">
    <property type="entry name" value="Hypothetical protein, similar to alpha- acetolactate decarboxylase, domain 2"/>
    <property type="match status" value="1"/>
</dbReference>
<name>A0A2Z4FGN3_9DELT</name>
<dbReference type="PROSITE" id="PS51742">
    <property type="entry name" value="PPC"/>
    <property type="match status" value="1"/>
</dbReference>
<gene>
    <name evidence="2" type="ORF">DN745_01620</name>
</gene>
<dbReference type="EMBL" id="CP030032">
    <property type="protein sequence ID" value="AWV88099.1"/>
    <property type="molecule type" value="Genomic_DNA"/>
</dbReference>
<evidence type="ECO:0000313" key="2">
    <source>
        <dbReference type="EMBL" id="AWV88099.1"/>
    </source>
</evidence>
<dbReference type="SUPFAM" id="SSF117856">
    <property type="entry name" value="AF0104/ALDC/Ptd012-like"/>
    <property type="match status" value="1"/>
</dbReference>
<feature type="region of interest" description="Disordered" evidence="1">
    <location>
        <begin position="162"/>
        <end position="232"/>
    </location>
</feature>
<organism evidence="2 3">
    <name type="scientific">Bradymonas sediminis</name>
    <dbReference type="NCBI Taxonomy" id="1548548"/>
    <lineage>
        <taxon>Bacteria</taxon>
        <taxon>Deltaproteobacteria</taxon>
        <taxon>Bradymonadales</taxon>
        <taxon>Bradymonadaceae</taxon>
        <taxon>Bradymonas</taxon>
    </lineage>
</organism>
<accession>A0A2Z4FGN3</accession>
<reference evidence="2 3" key="1">
    <citation type="submission" date="2018-06" db="EMBL/GenBank/DDBJ databases">
        <title>Lujinxingia sediminis gen. nov. sp. nov., a new facultative anaerobic member of the class Deltaproteobacteria, and proposal of Lujinxingaceae fam. nov.</title>
        <authorList>
            <person name="Guo L.-Y."/>
            <person name="Li C.-M."/>
            <person name="Wang S."/>
            <person name="Du Z.-J."/>
        </authorList>
    </citation>
    <scope>NUCLEOTIDE SEQUENCE [LARGE SCALE GENOMIC DNA]</scope>
    <source>
        <strain evidence="2 3">FA350</strain>
    </source>
</reference>
<dbReference type="KEGG" id="bsed:DN745_01620"/>
<keyword evidence="3" id="KW-1185">Reference proteome</keyword>
<dbReference type="RefSeq" id="WP_111331539.1">
    <property type="nucleotide sequence ID" value="NZ_CP030032.1"/>
</dbReference>
<sequence>MIFQETTRTRRLVGRIEEGEEFVSAITKLCQEHDVGAGRIEAIGSFSQVELARFDPVSATYKATLSAEGCFELISLQGNISKLGDAVVPRLECLLSVEGPAGAQFVSGQLRSAKAISCEFVLDIFEDLAIERKLDPETGRLKMRSITRVELPAPAAPVAPAAAPARDVAPAAPAPQKVAHKPAPQAAPEPVTQPEATPAPIAGKGLSWKDAVAETAAPERSSAPGAGAKRPSATDLYADVDLEEPAIQAGDILEHPKLGRCRVIKIDDGEYAHVRLPRGRIRKLSLDIVDVEFDRDEDGRSVFRAIIGR</sequence>
<feature type="compositionally biased region" description="Low complexity" evidence="1">
    <location>
        <begin position="162"/>
        <end position="188"/>
    </location>
</feature>
<dbReference type="PANTHER" id="PTHR34988">
    <property type="entry name" value="PROTEIN, PUTATIVE-RELATED"/>
    <property type="match status" value="1"/>
</dbReference>
<dbReference type="OrthoDB" id="5502710at2"/>
<dbReference type="PANTHER" id="PTHR34988:SF1">
    <property type="entry name" value="DNA-BINDING PROTEIN"/>
    <property type="match status" value="1"/>
</dbReference>
<protein>
    <submittedName>
        <fullName evidence="2">Uncharacterized protein</fullName>
    </submittedName>
</protein>
<dbReference type="InterPro" id="IPR005175">
    <property type="entry name" value="PPC_dom"/>
</dbReference>
<dbReference type="Pfam" id="PF03479">
    <property type="entry name" value="PCC"/>
    <property type="match status" value="1"/>
</dbReference>
<dbReference type="CDD" id="cd11378">
    <property type="entry name" value="DUF296"/>
    <property type="match status" value="1"/>
</dbReference>
<evidence type="ECO:0000256" key="1">
    <source>
        <dbReference type="SAM" id="MobiDB-lite"/>
    </source>
</evidence>
<dbReference type="Proteomes" id="UP000249799">
    <property type="component" value="Chromosome"/>
</dbReference>